<dbReference type="InterPro" id="IPR010035">
    <property type="entry name" value="Thi_S"/>
</dbReference>
<proteinExistence type="predicted"/>
<dbReference type="NCBIfam" id="TIGR01683">
    <property type="entry name" value="thiS"/>
    <property type="match status" value="1"/>
</dbReference>
<dbReference type="Gene3D" id="3.10.20.30">
    <property type="match status" value="1"/>
</dbReference>
<organism evidence="1 2">
    <name type="scientific">Acidiphilium rubrum</name>
    <dbReference type="NCBI Taxonomy" id="526"/>
    <lineage>
        <taxon>Bacteria</taxon>
        <taxon>Pseudomonadati</taxon>
        <taxon>Pseudomonadota</taxon>
        <taxon>Alphaproteobacteria</taxon>
        <taxon>Acetobacterales</taxon>
        <taxon>Acidocellaceae</taxon>
        <taxon>Acidiphilium</taxon>
    </lineage>
</organism>
<gene>
    <name evidence="1" type="ORF">SAMN05421828_114107</name>
</gene>
<dbReference type="AlphaFoldDB" id="A0A8G2CLQ0"/>
<comment type="caution">
    <text evidence="1">The sequence shown here is derived from an EMBL/GenBank/DDBJ whole genome shotgun (WGS) entry which is preliminary data.</text>
</comment>
<dbReference type="Proteomes" id="UP000186308">
    <property type="component" value="Unassembled WGS sequence"/>
</dbReference>
<dbReference type="EMBL" id="FTNE01000014">
    <property type="protein sequence ID" value="SIR06601.1"/>
    <property type="molecule type" value="Genomic_DNA"/>
</dbReference>
<sequence length="68" mass="6868">MNDDDIRVNGAFEPFAPTVAALLAAKGLDETKGLAVALNETLVPKSAWGSTALSAGDQVEIVRAVGGG</sequence>
<keyword evidence="2" id="KW-1185">Reference proteome</keyword>
<dbReference type="RefSeq" id="WP_029313720.1">
    <property type="nucleotide sequence ID" value="NZ_DAOMCH010000001.1"/>
</dbReference>
<dbReference type="InterPro" id="IPR016155">
    <property type="entry name" value="Mopterin_synth/thiamin_S_b"/>
</dbReference>
<protein>
    <submittedName>
        <fullName evidence="1">Sulfur carrier protein</fullName>
    </submittedName>
</protein>
<dbReference type="OrthoDB" id="197113at2"/>
<dbReference type="CDD" id="cd00565">
    <property type="entry name" value="Ubl_ThiS"/>
    <property type="match status" value="1"/>
</dbReference>
<evidence type="ECO:0000313" key="1">
    <source>
        <dbReference type="EMBL" id="SIR06601.1"/>
    </source>
</evidence>
<dbReference type="Pfam" id="PF02597">
    <property type="entry name" value="ThiS"/>
    <property type="match status" value="1"/>
</dbReference>
<dbReference type="PANTHER" id="PTHR34472:SF1">
    <property type="entry name" value="SULFUR CARRIER PROTEIN THIS"/>
    <property type="match status" value="1"/>
</dbReference>
<dbReference type="SUPFAM" id="SSF54285">
    <property type="entry name" value="MoaD/ThiS"/>
    <property type="match status" value="1"/>
</dbReference>
<dbReference type="InterPro" id="IPR003749">
    <property type="entry name" value="ThiS/MoaD-like"/>
</dbReference>
<reference evidence="1 2" key="1">
    <citation type="submission" date="2017-01" db="EMBL/GenBank/DDBJ databases">
        <authorList>
            <person name="Varghese N."/>
            <person name="Submissions S."/>
        </authorList>
    </citation>
    <scope>NUCLEOTIDE SEQUENCE [LARGE SCALE GENOMIC DNA]</scope>
    <source>
        <strain evidence="1 2">ATCC 35905</strain>
    </source>
</reference>
<accession>A0A8G2CLQ0</accession>
<dbReference type="InterPro" id="IPR012675">
    <property type="entry name" value="Beta-grasp_dom_sf"/>
</dbReference>
<dbReference type="PANTHER" id="PTHR34472">
    <property type="entry name" value="SULFUR CARRIER PROTEIN THIS"/>
    <property type="match status" value="1"/>
</dbReference>
<evidence type="ECO:0000313" key="2">
    <source>
        <dbReference type="Proteomes" id="UP000186308"/>
    </source>
</evidence>
<name>A0A8G2CLQ0_ACIRU</name>